<dbReference type="SUPFAM" id="SSF53383">
    <property type="entry name" value="PLP-dependent transferases"/>
    <property type="match status" value="1"/>
</dbReference>
<protein>
    <submittedName>
        <fullName evidence="7">Pyridoxal phosphate-dependent aminotransferase</fullName>
    </submittedName>
</protein>
<gene>
    <name evidence="7" type="ORF">ACFFHU_27605</name>
</gene>
<evidence type="ECO:0000313" key="7">
    <source>
        <dbReference type="EMBL" id="MFC0567896.1"/>
    </source>
</evidence>
<evidence type="ECO:0000256" key="1">
    <source>
        <dbReference type="ARBA" id="ARBA00001933"/>
    </source>
</evidence>
<proteinExistence type="inferred from homology"/>
<organism evidence="7 8">
    <name type="scientific">Plantactinospora siamensis</name>
    <dbReference type="NCBI Taxonomy" id="555372"/>
    <lineage>
        <taxon>Bacteria</taxon>
        <taxon>Bacillati</taxon>
        <taxon>Actinomycetota</taxon>
        <taxon>Actinomycetes</taxon>
        <taxon>Micromonosporales</taxon>
        <taxon>Micromonosporaceae</taxon>
        <taxon>Plantactinospora</taxon>
    </lineage>
</organism>
<dbReference type="CDD" id="cd00609">
    <property type="entry name" value="AAT_like"/>
    <property type="match status" value="1"/>
</dbReference>
<sequence length="391" mass="42700">MLCDNDRTQRSRRLPVSCLHEIHRLVTDHPRDAIALHVGEPHVRMPAEAVEGYVRALRDGRTSYTDAPGLPVLRAALAERLRDNGAPAPDRVFVTPGSCQAISAIFQSIAVDGGEVILSRVHWPMHLQQILLAGLEPRFAAMPDGGRPLTELLDEAASERTVALLINSPANPSGHVWGPEDLAQMYAWAARRGVWIISDEAYEDFVYEGEPCRIANLDLAVPPDERIVFSVHTFSKGFSMTGCRLGYATAPRADRAELLARVQEATLVAPATPVQYAGLAALRATDHLTAHHGYVRATRDAAVKLLAPLGVVHTEPSGGWYLLLDLSDHTDDTYAFCHRLLAETDVGVAPGRGFLPPDDPLAERLVRVTLCAEQEATLTGVQRLVRLLRSP</sequence>
<comment type="caution">
    <text evidence="7">The sequence shown here is derived from an EMBL/GenBank/DDBJ whole genome shotgun (WGS) entry which is preliminary data.</text>
</comment>
<dbReference type="Proteomes" id="UP001589894">
    <property type="component" value="Unassembled WGS sequence"/>
</dbReference>
<dbReference type="InterPro" id="IPR050596">
    <property type="entry name" value="AspAT/PAT-like"/>
</dbReference>
<evidence type="ECO:0000256" key="4">
    <source>
        <dbReference type="ARBA" id="ARBA00022679"/>
    </source>
</evidence>
<dbReference type="InterPro" id="IPR015421">
    <property type="entry name" value="PyrdxlP-dep_Trfase_major"/>
</dbReference>
<comment type="cofactor">
    <cofactor evidence="1">
        <name>pyridoxal 5'-phosphate</name>
        <dbReference type="ChEBI" id="CHEBI:597326"/>
    </cofactor>
</comment>
<dbReference type="Gene3D" id="3.40.640.10">
    <property type="entry name" value="Type I PLP-dependent aspartate aminotransferase-like (Major domain)"/>
    <property type="match status" value="1"/>
</dbReference>
<keyword evidence="8" id="KW-1185">Reference proteome</keyword>
<keyword evidence="4" id="KW-0808">Transferase</keyword>
<evidence type="ECO:0000256" key="2">
    <source>
        <dbReference type="ARBA" id="ARBA00007441"/>
    </source>
</evidence>
<evidence type="ECO:0000313" key="8">
    <source>
        <dbReference type="Proteomes" id="UP001589894"/>
    </source>
</evidence>
<reference evidence="7 8" key="1">
    <citation type="submission" date="2024-09" db="EMBL/GenBank/DDBJ databases">
        <authorList>
            <person name="Sun Q."/>
            <person name="Mori K."/>
        </authorList>
    </citation>
    <scope>NUCLEOTIDE SEQUENCE [LARGE SCALE GENOMIC DNA]</scope>
    <source>
        <strain evidence="7 8">TBRC 2205</strain>
    </source>
</reference>
<dbReference type="RefSeq" id="WP_377343256.1">
    <property type="nucleotide sequence ID" value="NZ_JBHLUE010000026.1"/>
</dbReference>
<name>A0ABV6P4E8_9ACTN</name>
<evidence type="ECO:0000256" key="3">
    <source>
        <dbReference type="ARBA" id="ARBA00022576"/>
    </source>
</evidence>
<accession>A0ABV6P4E8</accession>
<keyword evidence="3 7" id="KW-0032">Aminotransferase</keyword>
<keyword evidence="5" id="KW-0663">Pyridoxal phosphate</keyword>
<dbReference type="PANTHER" id="PTHR46383:SF2">
    <property type="entry name" value="AMINOTRANSFERASE"/>
    <property type="match status" value="1"/>
</dbReference>
<dbReference type="PANTHER" id="PTHR46383">
    <property type="entry name" value="ASPARTATE AMINOTRANSFERASE"/>
    <property type="match status" value="1"/>
</dbReference>
<dbReference type="InterPro" id="IPR015424">
    <property type="entry name" value="PyrdxlP-dep_Trfase"/>
</dbReference>
<evidence type="ECO:0000256" key="5">
    <source>
        <dbReference type="ARBA" id="ARBA00022898"/>
    </source>
</evidence>
<dbReference type="GO" id="GO:0008483">
    <property type="term" value="F:transaminase activity"/>
    <property type="evidence" value="ECO:0007669"/>
    <property type="project" value="UniProtKB-KW"/>
</dbReference>
<evidence type="ECO:0000259" key="6">
    <source>
        <dbReference type="Pfam" id="PF00155"/>
    </source>
</evidence>
<feature type="domain" description="Aminotransferase class I/classII large" evidence="6">
    <location>
        <begin position="33"/>
        <end position="377"/>
    </location>
</feature>
<dbReference type="Pfam" id="PF00155">
    <property type="entry name" value="Aminotran_1_2"/>
    <property type="match status" value="1"/>
</dbReference>
<dbReference type="EMBL" id="JBHLUE010000026">
    <property type="protein sequence ID" value="MFC0567896.1"/>
    <property type="molecule type" value="Genomic_DNA"/>
</dbReference>
<comment type="similarity">
    <text evidence="2">Belongs to the class-I pyridoxal-phosphate-dependent aminotransferase family.</text>
</comment>
<dbReference type="InterPro" id="IPR004839">
    <property type="entry name" value="Aminotransferase_I/II_large"/>
</dbReference>